<dbReference type="NCBIfam" id="TIGR03592">
    <property type="entry name" value="yidC_oxa1_cterm"/>
    <property type="match status" value="1"/>
</dbReference>
<proteinExistence type="inferred from homology"/>
<dbReference type="PATRIC" id="fig|883066.3.peg.810"/>
<feature type="transmembrane region" description="Helical" evidence="18">
    <location>
        <begin position="224"/>
        <end position="248"/>
    </location>
</feature>
<feature type="region of interest" description="Disordered" evidence="17">
    <location>
        <begin position="285"/>
        <end position="399"/>
    </location>
</feature>
<keyword evidence="10" id="KW-0143">Chaperone</keyword>
<keyword evidence="8 18" id="KW-1133">Transmembrane helix</keyword>
<keyword evidence="4" id="KW-0813">Transport</keyword>
<feature type="domain" description="Membrane insertase YidC/Oxa/ALB C-terminal" evidence="19">
    <location>
        <begin position="36"/>
        <end position="262"/>
    </location>
</feature>
<evidence type="ECO:0000256" key="15">
    <source>
        <dbReference type="ARBA" id="ARBA00033342"/>
    </source>
</evidence>
<evidence type="ECO:0000256" key="8">
    <source>
        <dbReference type="ARBA" id="ARBA00022989"/>
    </source>
</evidence>
<evidence type="ECO:0000256" key="11">
    <source>
        <dbReference type="ARBA" id="ARBA00025034"/>
    </source>
</evidence>
<evidence type="ECO:0000256" key="9">
    <source>
        <dbReference type="ARBA" id="ARBA00023136"/>
    </source>
</evidence>
<keyword evidence="21" id="KW-1185">Reference proteome</keyword>
<keyword evidence="9 18" id="KW-0472">Membrane</keyword>
<evidence type="ECO:0000256" key="16">
    <source>
        <dbReference type="RuleBase" id="RU003945"/>
    </source>
</evidence>
<dbReference type="InterPro" id="IPR047196">
    <property type="entry name" value="YidC_ALB_C"/>
</dbReference>
<dbReference type="PANTHER" id="PTHR12428:SF65">
    <property type="entry name" value="CYTOCHROME C OXIDASE ASSEMBLY PROTEIN COX18, MITOCHONDRIAL"/>
    <property type="match status" value="1"/>
</dbReference>
<dbReference type="Proteomes" id="UP000009888">
    <property type="component" value="Unassembled WGS sequence"/>
</dbReference>
<evidence type="ECO:0000256" key="14">
    <source>
        <dbReference type="ARBA" id="ARBA00033245"/>
    </source>
</evidence>
<dbReference type="GO" id="GO:0032977">
    <property type="term" value="F:membrane insertase activity"/>
    <property type="evidence" value="ECO:0007669"/>
    <property type="project" value="InterPro"/>
</dbReference>
<evidence type="ECO:0000256" key="18">
    <source>
        <dbReference type="SAM" id="Phobius"/>
    </source>
</evidence>
<dbReference type="HOGENOM" id="CLU_036138_3_1_11"/>
<dbReference type="eggNOG" id="COG0706">
    <property type="taxonomic scope" value="Bacteria"/>
</dbReference>
<dbReference type="InterPro" id="IPR001708">
    <property type="entry name" value="YidC/ALB3/OXA1/COX18"/>
</dbReference>
<dbReference type="AlphaFoldDB" id="K9EWU9"/>
<accession>K9EWU9</accession>
<dbReference type="CDD" id="cd20070">
    <property type="entry name" value="5TM_YidC_Alb3"/>
    <property type="match status" value="1"/>
</dbReference>
<feature type="compositionally biased region" description="Basic residues" evidence="17">
    <location>
        <begin position="373"/>
        <end position="399"/>
    </location>
</feature>
<comment type="subunit">
    <text evidence="12">Interacts with the Sec translocase complex via SecD. Specifically interacts with transmembrane segments of nascent integral membrane proteins during membrane integration.</text>
</comment>
<gene>
    <name evidence="20" type="ORF">HMPREF9233_00782</name>
</gene>
<feature type="compositionally biased region" description="Acidic residues" evidence="17">
    <location>
        <begin position="350"/>
        <end position="359"/>
    </location>
</feature>
<organism evidence="20 21">
    <name type="scientific">Actinobaculum massiliense ACS-171-V-Col2</name>
    <dbReference type="NCBI Taxonomy" id="883066"/>
    <lineage>
        <taxon>Bacteria</taxon>
        <taxon>Bacillati</taxon>
        <taxon>Actinomycetota</taxon>
        <taxon>Actinomycetes</taxon>
        <taxon>Actinomycetales</taxon>
        <taxon>Actinomycetaceae</taxon>
        <taxon>Actinobaculum</taxon>
    </lineage>
</organism>
<protein>
    <recommendedName>
        <fullName evidence="3">Membrane protein insertase YidC</fullName>
    </recommendedName>
    <alternativeName>
        <fullName evidence="15">Foldase YidC</fullName>
    </alternativeName>
    <alternativeName>
        <fullName evidence="14">Membrane integrase YidC</fullName>
    </alternativeName>
    <alternativeName>
        <fullName evidence="13">Membrane protein YidC</fullName>
    </alternativeName>
</protein>
<evidence type="ECO:0000259" key="19">
    <source>
        <dbReference type="Pfam" id="PF02096"/>
    </source>
</evidence>
<dbReference type="InterPro" id="IPR028055">
    <property type="entry name" value="YidC/Oxa/ALB_C"/>
</dbReference>
<dbReference type="Pfam" id="PF02096">
    <property type="entry name" value="60KD_IMP"/>
    <property type="match status" value="1"/>
</dbReference>
<reference evidence="20 21" key="1">
    <citation type="submission" date="2012-09" db="EMBL/GenBank/DDBJ databases">
        <title>The Genome Sequence of Actinobaculum massiliae ACS-171-V-COL2.</title>
        <authorList>
            <consortium name="The Broad Institute Genome Sequencing Platform"/>
            <person name="Earl A."/>
            <person name="Ward D."/>
            <person name="Feldgarden M."/>
            <person name="Gevers D."/>
            <person name="Saerens B."/>
            <person name="Vaneechoutte M."/>
            <person name="Walker B."/>
            <person name="Young S.K."/>
            <person name="Zeng Q."/>
            <person name="Gargeya S."/>
            <person name="Fitzgerald M."/>
            <person name="Haas B."/>
            <person name="Abouelleil A."/>
            <person name="Alvarado L."/>
            <person name="Arachchi H.M."/>
            <person name="Berlin A."/>
            <person name="Chapman S.B."/>
            <person name="Goldberg J."/>
            <person name="Griggs A."/>
            <person name="Gujja S."/>
            <person name="Hansen M."/>
            <person name="Howarth C."/>
            <person name="Imamovic A."/>
            <person name="Larimer J."/>
            <person name="McCowen C."/>
            <person name="Montmayeur A."/>
            <person name="Murphy C."/>
            <person name="Neiman D."/>
            <person name="Pearson M."/>
            <person name="Priest M."/>
            <person name="Roberts A."/>
            <person name="Saif S."/>
            <person name="Shea T."/>
            <person name="Sisk P."/>
            <person name="Sykes S."/>
            <person name="Wortman J."/>
            <person name="Nusbaum C."/>
            <person name="Birren B."/>
        </authorList>
    </citation>
    <scope>NUCLEOTIDE SEQUENCE [LARGE SCALE GENOMIC DNA]</scope>
    <source>
        <strain evidence="21">ACS-171-V-Col2</strain>
    </source>
</reference>
<dbReference type="GO" id="GO:0005886">
    <property type="term" value="C:plasma membrane"/>
    <property type="evidence" value="ECO:0007669"/>
    <property type="project" value="UniProtKB-SubCell"/>
</dbReference>
<evidence type="ECO:0000313" key="20">
    <source>
        <dbReference type="EMBL" id="EKU95417.1"/>
    </source>
</evidence>
<evidence type="ECO:0000256" key="10">
    <source>
        <dbReference type="ARBA" id="ARBA00023186"/>
    </source>
</evidence>
<dbReference type="STRING" id="202789.GCA_001457435_01344"/>
<evidence type="ECO:0000256" key="6">
    <source>
        <dbReference type="ARBA" id="ARBA00022692"/>
    </source>
</evidence>
<evidence type="ECO:0000256" key="13">
    <source>
        <dbReference type="ARBA" id="ARBA00031538"/>
    </source>
</evidence>
<evidence type="ECO:0000256" key="7">
    <source>
        <dbReference type="ARBA" id="ARBA00022927"/>
    </source>
</evidence>
<evidence type="ECO:0000256" key="5">
    <source>
        <dbReference type="ARBA" id="ARBA00022475"/>
    </source>
</evidence>
<dbReference type="RefSeq" id="WP_007000988.1">
    <property type="nucleotide sequence ID" value="NZ_JH992955.1"/>
</dbReference>
<dbReference type="GO" id="GO:0015031">
    <property type="term" value="P:protein transport"/>
    <property type="evidence" value="ECO:0007669"/>
    <property type="project" value="UniProtKB-KW"/>
</dbReference>
<name>K9EWU9_9ACTO</name>
<comment type="caution">
    <text evidence="20">The sequence shown here is derived from an EMBL/GenBank/DDBJ whole genome shotgun (WGS) entry which is preliminary data.</text>
</comment>
<evidence type="ECO:0000256" key="3">
    <source>
        <dbReference type="ARBA" id="ARBA00015325"/>
    </source>
</evidence>
<dbReference type="EMBL" id="AGWL01000003">
    <property type="protein sequence ID" value="EKU95417.1"/>
    <property type="molecule type" value="Genomic_DNA"/>
</dbReference>
<evidence type="ECO:0000256" key="1">
    <source>
        <dbReference type="ARBA" id="ARBA00004651"/>
    </source>
</evidence>
<comment type="similarity">
    <text evidence="2">Belongs to the OXA1/ALB3/YidC family. Type 1 subfamily.</text>
</comment>
<evidence type="ECO:0000256" key="2">
    <source>
        <dbReference type="ARBA" id="ARBA00010527"/>
    </source>
</evidence>
<evidence type="ECO:0000256" key="4">
    <source>
        <dbReference type="ARBA" id="ARBA00022448"/>
    </source>
</evidence>
<dbReference type="GO" id="GO:0051205">
    <property type="term" value="P:protein insertion into membrane"/>
    <property type="evidence" value="ECO:0007669"/>
    <property type="project" value="TreeGrafter"/>
</dbReference>
<comment type="function">
    <text evidence="11">Required for the insertion and/or proper folding and/or complex formation of integral membrane proteins into the membrane. Involved in integration of membrane proteins that insert both dependently and independently of the Sec translocase complex, as well as at least some lipoproteins. Aids folding of multispanning membrane proteins.</text>
</comment>
<dbReference type="PANTHER" id="PTHR12428">
    <property type="entry name" value="OXA1"/>
    <property type="match status" value="1"/>
</dbReference>
<evidence type="ECO:0000256" key="12">
    <source>
        <dbReference type="ARBA" id="ARBA00026028"/>
    </source>
</evidence>
<feature type="transmembrane region" description="Helical" evidence="18">
    <location>
        <begin position="182"/>
        <end position="203"/>
    </location>
</feature>
<keyword evidence="6 16" id="KW-0812">Transmembrane</keyword>
<sequence>MDTILAPFMWVVSWVMYGIHEGLVALGMDNGSGPAWVLSIVGLTIVVRLVILPLYNRQIQASRSMQVLQPEMMKIQAKYKNKKDTISKQRQAEEIQALYKKHGASPMASCWPMLVQMPILFSLFRVLYNFPQIASGQRAAIGPLGVEEADAFLNSTLFGAPMSASFATANQAADYSAMSIRIVAGILVVIMCLTMFFTQRWLLTKNMPEHKGDGDNPALRMQKYMMYGMPLIYVFSGITFPIGVLIYWCAGNIWNLGQQTWFIRNNPTPGSKAYREREERIRRKMKRKGLEEQGLSEEEIEQIEEKESQGGQRYQPMSKERAKKAGVTNRFTATADGATDGAEESAHEGDDAESYEDDAEVRGKDGLTDAERARRRYERRQAQRARSKAKRKKKGNGQR</sequence>
<feature type="transmembrane region" description="Helical" evidence="18">
    <location>
        <begin position="34"/>
        <end position="55"/>
    </location>
</feature>
<keyword evidence="7" id="KW-0653">Protein transport</keyword>
<dbReference type="NCBIfam" id="NF002350">
    <property type="entry name" value="PRK01315.1"/>
    <property type="match status" value="1"/>
</dbReference>
<feature type="compositionally biased region" description="Basic and acidic residues" evidence="17">
    <location>
        <begin position="360"/>
        <end position="372"/>
    </location>
</feature>
<keyword evidence="5" id="KW-1003">Cell membrane</keyword>
<evidence type="ECO:0000313" key="21">
    <source>
        <dbReference type="Proteomes" id="UP000009888"/>
    </source>
</evidence>
<comment type="subcellular location">
    <subcellularLocation>
        <location evidence="1">Cell membrane</location>
        <topology evidence="1">Multi-pass membrane protein</topology>
    </subcellularLocation>
    <subcellularLocation>
        <location evidence="16">Membrane</location>
        <topology evidence="16">Multi-pass membrane protein</topology>
    </subcellularLocation>
</comment>
<evidence type="ECO:0000256" key="17">
    <source>
        <dbReference type="SAM" id="MobiDB-lite"/>
    </source>
</evidence>